<evidence type="ECO:0008006" key="5">
    <source>
        <dbReference type="Google" id="ProtNLM"/>
    </source>
</evidence>
<keyword evidence="2" id="KW-1133">Transmembrane helix</keyword>
<feature type="transmembrane region" description="Helical" evidence="2">
    <location>
        <begin position="118"/>
        <end position="144"/>
    </location>
</feature>
<accession>A0A6N9H9V6</accession>
<feature type="transmembrane region" description="Helical" evidence="2">
    <location>
        <begin position="314"/>
        <end position="332"/>
    </location>
</feature>
<keyword evidence="2" id="KW-0812">Transmembrane</keyword>
<evidence type="ECO:0000256" key="2">
    <source>
        <dbReference type="SAM" id="Phobius"/>
    </source>
</evidence>
<evidence type="ECO:0000256" key="1">
    <source>
        <dbReference type="SAM" id="MobiDB-lite"/>
    </source>
</evidence>
<feature type="compositionally biased region" description="Low complexity" evidence="1">
    <location>
        <begin position="429"/>
        <end position="448"/>
    </location>
</feature>
<protein>
    <recommendedName>
        <fullName evidence="5">DUF2029 domain-containing protein</fullName>
    </recommendedName>
</protein>
<proteinExistence type="predicted"/>
<dbReference type="RefSeq" id="WP_160954278.1">
    <property type="nucleotide sequence ID" value="NZ_WWEQ01000088.1"/>
</dbReference>
<feature type="transmembrane region" description="Helical" evidence="2">
    <location>
        <begin position="151"/>
        <end position="180"/>
    </location>
</feature>
<feature type="region of interest" description="Disordered" evidence="1">
    <location>
        <begin position="416"/>
        <end position="476"/>
    </location>
</feature>
<keyword evidence="2" id="KW-0472">Membrane</keyword>
<feature type="non-terminal residue" evidence="3">
    <location>
        <position position="476"/>
    </location>
</feature>
<comment type="caution">
    <text evidence="3">The sequence shown here is derived from an EMBL/GenBank/DDBJ whole genome shotgun (WGS) entry which is preliminary data.</text>
</comment>
<feature type="transmembrane region" description="Helical" evidence="2">
    <location>
        <begin position="30"/>
        <end position="51"/>
    </location>
</feature>
<reference evidence="3 4" key="1">
    <citation type="submission" date="2020-01" db="EMBL/GenBank/DDBJ databases">
        <authorList>
            <person name="Deng T."/>
        </authorList>
    </citation>
    <scope>NUCLEOTIDE SEQUENCE [LARGE SCALE GENOMIC DNA]</scope>
    <source>
        <strain evidence="3 4">5221</strain>
    </source>
</reference>
<feature type="transmembrane region" description="Helical" evidence="2">
    <location>
        <begin position="385"/>
        <end position="409"/>
    </location>
</feature>
<dbReference type="Proteomes" id="UP000469215">
    <property type="component" value="Unassembled WGS sequence"/>
</dbReference>
<keyword evidence="4" id="KW-1185">Reference proteome</keyword>
<feature type="transmembrane region" description="Helical" evidence="2">
    <location>
        <begin position="230"/>
        <end position="251"/>
    </location>
</feature>
<feature type="region of interest" description="Disordered" evidence="1">
    <location>
        <begin position="1"/>
        <end position="27"/>
    </location>
</feature>
<organism evidence="3 4">
    <name type="scientific">Brevibacterium rongguiense</name>
    <dbReference type="NCBI Taxonomy" id="2695267"/>
    <lineage>
        <taxon>Bacteria</taxon>
        <taxon>Bacillati</taxon>
        <taxon>Actinomycetota</taxon>
        <taxon>Actinomycetes</taxon>
        <taxon>Micrococcales</taxon>
        <taxon>Brevibacteriaceae</taxon>
        <taxon>Brevibacterium</taxon>
    </lineage>
</organism>
<name>A0A6N9H9V6_9MICO</name>
<dbReference type="AlphaFoldDB" id="A0A6N9H9V6"/>
<feature type="transmembrane region" description="Helical" evidence="2">
    <location>
        <begin position="192"/>
        <end position="218"/>
    </location>
</feature>
<gene>
    <name evidence="3" type="ORF">GSY69_13105</name>
</gene>
<sequence length="476" mass="47899">MRTHADPADLAAPLLGGQPGRHRAPGGARWSLRTATAALLLLGLTCVLGVLKTGSCLARGFELPTAANRMCASPVANAVLGASFPAAPGRARGDLAGFSPVTWWFVQLAQSTAGPDSAAVIMSFVLLINVLAIAAAGVALLVLARSRAWTAAAFASPVILFSLGQSFDAVGIACALWGVVLLRAWGPGPRSAIGAGALLGFAGIVNPLGFVVLLGLLLHLMTARRSSDGLVAAGSAIIVVGVVTLFDGRIVGRFAAWYADSVDRGTLASLLSYQAGIDTRVLGAVFTGAWLVALAAASALFLRRAARTGEPVGVAAPIAALLAISLLTMPAAPVQNALWLVPFAALCVHRLWVQVGWMLAEAALFAAVSLGDSGTLDSAKGLSPMWVAIFTLLRIAALLAVLMCAWAAAEAPAGSAAGSGAGDDGGNRATSPEDPAAAPAAHEVAPAAQDGALGFGPEPATGPAGERAEAQAARSE</sequence>
<dbReference type="EMBL" id="WWEQ01000088">
    <property type="protein sequence ID" value="MYM20870.1"/>
    <property type="molecule type" value="Genomic_DNA"/>
</dbReference>
<evidence type="ECO:0000313" key="4">
    <source>
        <dbReference type="Proteomes" id="UP000469215"/>
    </source>
</evidence>
<feature type="transmembrane region" description="Helical" evidence="2">
    <location>
        <begin position="281"/>
        <end position="302"/>
    </location>
</feature>
<evidence type="ECO:0000313" key="3">
    <source>
        <dbReference type="EMBL" id="MYM20870.1"/>
    </source>
</evidence>